<comment type="caution">
    <text evidence="5">The sequence shown here is derived from an EMBL/GenBank/DDBJ whole genome shotgun (WGS) entry which is preliminary data.</text>
</comment>
<organism evidence="5 6">
    <name type="scientific">Albidovulum sediminicola</name>
    <dbReference type="NCBI Taxonomy" id="2984331"/>
    <lineage>
        <taxon>Bacteria</taxon>
        <taxon>Pseudomonadati</taxon>
        <taxon>Pseudomonadota</taxon>
        <taxon>Alphaproteobacteria</taxon>
        <taxon>Rhodobacterales</taxon>
        <taxon>Paracoccaceae</taxon>
        <taxon>Albidovulum</taxon>
    </lineage>
</organism>
<evidence type="ECO:0000313" key="5">
    <source>
        <dbReference type="EMBL" id="MCV2865538.1"/>
    </source>
</evidence>
<evidence type="ECO:0000256" key="3">
    <source>
        <dbReference type="ARBA" id="ARBA00022448"/>
    </source>
</evidence>
<dbReference type="InterPro" id="IPR050490">
    <property type="entry name" value="Bact_solute-bd_prot1"/>
</dbReference>
<name>A0ABT2Z309_9RHOB</name>
<keyword evidence="6" id="KW-1185">Reference proteome</keyword>
<dbReference type="InterPro" id="IPR006059">
    <property type="entry name" value="SBP"/>
</dbReference>
<dbReference type="Pfam" id="PF01547">
    <property type="entry name" value="SBP_bac_1"/>
    <property type="match status" value="1"/>
</dbReference>
<comment type="similarity">
    <text evidence="2">Belongs to the bacterial solute-binding protein 1 family.</text>
</comment>
<evidence type="ECO:0000256" key="1">
    <source>
        <dbReference type="ARBA" id="ARBA00004418"/>
    </source>
</evidence>
<accession>A0ABT2Z309</accession>
<comment type="subcellular location">
    <subcellularLocation>
        <location evidence="1">Periplasm</location>
    </subcellularLocation>
</comment>
<dbReference type="PANTHER" id="PTHR43649:SF34">
    <property type="entry name" value="ABC TRANSPORTER PERIPLASMIC-BINDING PROTEIN YCJN-RELATED"/>
    <property type="match status" value="1"/>
</dbReference>
<dbReference type="RefSeq" id="WP_263722062.1">
    <property type="nucleotide sequence ID" value="NZ_JAOWLA010000011.1"/>
</dbReference>
<gene>
    <name evidence="5" type="ORF">OE647_12465</name>
</gene>
<keyword evidence="3" id="KW-0813">Transport</keyword>
<proteinExistence type="inferred from homology"/>
<evidence type="ECO:0000313" key="6">
    <source>
        <dbReference type="Proteomes" id="UP001652503"/>
    </source>
</evidence>
<keyword evidence="4" id="KW-0732">Signal</keyword>
<evidence type="ECO:0000256" key="4">
    <source>
        <dbReference type="ARBA" id="ARBA00022729"/>
    </source>
</evidence>
<protein>
    <submittedName>
        <fullName evidence="5">Extracellular solute-binding protein</fullName>
    </submittedName>
</protein>
<dbReference type="SUPFAM" id="SSF53850">
    <property type="entry name" value="Periplasmic binding protein-like II"/>
    <property type="match status" value="1"/>
</dbReference>
<dbReference type="Proteomes" id="UP001652503">
    <property type="component" value="Unassembled WGS sequence"/>
</dbReference>
<dbReference type="Gene3D" id="3.40.190.10">
    <property type="entry name" value="Periplasmic binding protein-like II"/>
    <property type="match status" value="2"/>
</dbReference>
<dbReference type="EMBL" id="JAOWLA010000011">
    <property type="protein sequence ID" value="MCV2865538.1"/>
    <property type="molecule type" value="Genomic_DNA"/>
</dbReference>
<evidence type="ECO:0000256" key="2">
    <source>
        <dbReference type="ARBA" id="ARBA00008520"/>
    </source>
</evidence>
<dbReference type="PANTHER" id="PTHR43649">
    <property type="entry name" value="ARABINOSE-BINDING PROTEIN-RELATED"/>
    <property type="match status" value="1"/>
</dbReference>
<sequence>MVKRRTTLTTLLGLIFLATWAAFPLHAETRLRALFMEGSAYGDAEIRAMTGRFTAAHPEMRVTLDFAPYEDLRDLTLGATDSGTGYDVVVFDAIWPAEYADRQILLDVTARITPEMRAGILPGAWTTVDYAGHSYGLPWLLDTKYLFYNKQILARAGIPAPPATWEALLEQARIIADKGILDHPVVWGWAGTEGIVCDFTTLVAAFGGRFAPDGTTTGNPGAAGEALRYMVESHASGLAHPGSIGFQDEDVRRVFESGQAAFALNWSYMYRLSNNHRDSGVAGSVGIAPAPGAVGHSLSAAVNGSMGLGITARSPNPDAAWDYVAFLTNPAEQNAQAQSSLPVWAASYDDPAVTTGQRALVDAGRIALRDMIPRPATPRYQGLSEALQTAIRDALLGRATPEEALAAAAAIGN</sequence>
<reference evidence="5 6" key="1">
    <citation type="submission" date="2022-10" db="EMBL/GenBank/DDBJ databases">
        <title>Defluviimonas sp. nov., isolated from ocean surface water.</title>
        <authorList>
            <person name="He W."/>
            <person name="Wang L."/>
            <person name="Zhang D.-F."/>
        </authorList>
    </citation>
    <scope>NUCLEOTIDE SEQUENCE [LARGE SCALE GENOMIC DNA]</scope>
    <source>
        <strain evidence="5 6">WL0075</strain>
    </source>
</reference>